<dbReference type="InParanoid" id="A0A2P5B5N8"/>
<dbReference type="InterPro" id="IPR050796">
    <property type="entry name" value="SCF_F-box_component"/>
</dbReference>
<dbReference type="Pfam" id="PF00646">
    <property type="entry name" value="F-box"/>
    <property type="match status" value="1"/>
</dbReference>
<evidence type="ECO:0000313" key="2">
    <source>
        <dbReference type="EMBL" id="PON44100.1"/>
    </source>
</evidence>
<dbReference type="InterPro" id="IPR036047">
    <property type="entry name" value="F-box-like_dom_sf"/>
</dbReference>
<dbReference type="SUPFAM" id="SSF81383">
    <property type="entry name" value="F-box domain"/>
    <property type="match status" value="1"/>
</dbReference>
<dbReference type="Gene3D" id="1.20.1280.50">
    <property type="match status" value="1"/>
</dbReference>
<dbReference type="EMBL" id="JXTC01000601">
    <property type="protein sequence ID" value="PON44100.1"/>
    <property type="molecule type" value="Genomic_DNA"/>
</dbReference>
<dbReference type="AlphaFoldDB" id="A0A2P5B5N8"/>
<dbReference type="Proteomes" id="UP000237000">
    <property type="component" value="Unassembled WGS sequence"/>
</dbReference>
<protein>
    <submittedName>
        <fullName evidence="2">F-box domain containing protein</fullName>
    </submittedName>
</protein>
<dbReference type="PANTHER" id="PTHR31672">
    <property type="entry name" value="BNACNNG10540D PROTEIN"/>
    <property type="match status" value="1"/>
</dbReference>
<name>A0A2P5B5N8_TREOI</name>
<dbReference type="InterPro" id="IPR001810">
    <property type="entry name" value="F-box_dom"/>
</dbReference>
<keyword evidence="3" id="KW-1185">Reference proteome</keyword>
<evidence type="ECO:0000313" key="3">
    <source>
        <dbReference type="Proteomes" id="UP000237000"/>
    </source>
</evidence>
<sequence length="96" mass="10688">MAAMSSCAYNVPEAMVVEILSWLPPKSLNRLKCVCKSWNSPISCLMSNPAFVANHLRTATPTNNILPPESLLILGVVPLDCYDDFHDYNILFAEFI</sequence>
<feature type="domain" description="F-box" evidence="1">
    <location>
        <begin position="11"/>
        <end position="55"/>
    </location>
</feature>
<comment type="caution">
    <text evidence="2">The sequence shown here is derived from an EMBL/GenBank/DDBJ whole genome shotgun (WGS) entry which is preliminary data.</text>
</comment>
<evidence type="ECO:0000259" key="1">
    <source>
        <dbReference type="SMART" id="SM00256"/>
    </source>
</evidence>
<dbReference type="SMART" id="SM00256">
    <property type="entry name" value="FBOX"/>
    <property type="match status" value="1"/>
</dbReference>
<organism evidence="2 3">
    <name type="scientific">Trema orientale</name>
    <name type="common">Charcoal tree</name>
    <name type="synonym">Celtis orientalis</name>
    <dbReference type="NCBI Taxonomy" id="63057"/>
    <lineage>
        <taxon>Eukaryota</taxon>
        <taxon>Viridiplantae</taxon>
        <taxon>Streptophyta</taxon>
        <taxon>Embryophyta</taxon>
        <taxon>Tracheophyta</taxon>
        <taxon>Spermatophyta</taxon>
        <taxon>Magnoliopsida</taxon>
        <taxon>eudicotyledons</taxon>
        <taxon>Gunneridae</taxon>
        <taxon>Pentapetalae</taxon>
        <taxon>rosids</taxon>
        <taxon>fabids</taxon>
        <taxon>Rosales</taxon>
        <taxon>Cannabaceae</taxon>
        <taxon>Trema</taxon>
    </lineage>
</organism>
<proteinExistence type="predicted"/>
<gene>
    <name evidence="2" type="ORF">TorRG33x02_331870</name>
</gene>
<dbReference type="PANTHER" id="PTHR31672:SF13">
    <property type="entry name" value="F-BOX PROTEIN CPR30-LIKE"/>
    <property type="match status" value="1"/>
</dbReference>
<dbReference type="OrthoDB" id="930293at2759"/>
<dbReference type="CDD" id="cd22157">
    <property type="entry name" value="F-box_AtFBW1-like"/>
    <property type="match status" value="1"/>
</dbReference>
<accession>A0A2P5B5N8</accession>
<reference evidence="3" key="1">
    <citation type="submission" date="2016-06" db="EMBL/GenBank/DDBJ databases">
        <title>Parallel loss of symbiosis genes in relatives of nitrogen-fixing non-legume Parasponia.</title>
        <authorList>
            <person name="Van Velzen R."/>
            <person name="Holmer R."/>
            <person name="Bu F."/>
            <person name="Rutten L."/>
            <person name="Van Zeijl A."/>
            <person name="Liu W."/>
            <person name="Santuari L."/>
            <person name="Cao Q."/>
            <person name="Sharma T."/>
            <person name="Shen D."/>
            <person name="Roswanjaya Y."/>
            <person name="Wardhani T."/>
            <person name="Kalhor M.S."/>
            <person name="Jansen J."/>
            <person name="Van den Hoogen J."/>
            <person name="Gungor B."/>
            <person name="Hartog M."/>
            <person name="Hontelez J."/>
            <person name="Verver J."/>
            <person name="Yang W.-C."/>
            <person name="Schijlen E."/>
            <person name="Repin R."/>
            <person name="Schilthuizen M."/>
            <person name="Schranz E."/>
            <person name="Heidstra R."/>
            <person name="Miyata K."/>
            <person name="Fedorova E."/>
            <person name="Kohlen W."/>
            <person name="Bisseling T."/>
            <person name="Smit S."/>
            <person name="Geurts R."/>
        </authorList>
    </citation>
    <scope>NUCLEOTIDE SEQUENCE [LARGE SCALE GENOMIC DNA]</scope>
    <source>
        <strain evidence="3">cv. RG33-2</strain>
    </source>
</reference>